<reference evidence="1 2" key="1">
    <citation type="submission" date="2016-09" db="EMBL/GenBank/DDBJ databases">
        <title>Complete Genome Sequence of Methanosarcina thermophila MT-1.</title>
        <authorList>
            <person name="Kouzuma A."/>
        </authorList>
    </citation>
    <scope>NUCLEOTIDE SEQUENCE [LARGE SCALE GENOMIC DNA]</scope>
    <source>
        <strain evidence="1 2">MT-1</strain>
    </source>
</reference>
<organism evidence="1 2">
    <name type="scientific">Methanosarcina thermophila</name>
    <dbReference type="NCBI Taxonomy" id="2210"/>
    <lineage>
        <taxon>Archaea</taxon>
        <taxon>Methanobacteriati</taxon>
        <taxon>Methanobacteriota</taxon>
        <taxon>Stenosarchaea group</taxon>
        <taxon>Methanomicrobia</taxon>
        <taxon>Methanosarcinales</taxon>
        <taxon>Methanosarcinaceae</taxon>
        <taxon>Methanosarcina</taxon>
    </lineage>
</organism>
<dbReference type="Pfam" id="PF11746">
    <property type="entry name" value="DUF3303"/>
    <property type="match status" value="1"/>
</dbReference>
<dbReference type="AlphaFoldDB" id="A0A3G9CV48"/>
<proteinExistence type="predicted"/>
<dbReference type="RefSeq" id="WP_082086749.1">
    <property type="nucleotide sequence ID" value="NZ_FPAO01000009.1"/>
</dbReference>
<evidence type="ECO:0000313" key="1">
    <source>
        <dbReference type="EMBL" id="BAW30158.1"/>
    </source>
</evidence>
<evidence type="ECO:0000313" key="2">
    <source>
        <dbReference type="Proteomes" id="UP000265557"/>
    </source>
</evidence>
<dbReference type="GeneID" id="41601279"/>
<sequence length="104" mass="11990">MKNMLLLDITTFDPENTMELYKRWEQVEKMGFPNGLKVINQWFDAGGGRVITLYDVETVKDYITYNLPFTDLCQVDVFPVIEAEEFKKFAEQQKGKLGSPASQS</sequence>
<name>A0A3G9CV48_METTE</name>
<evidence type="ECO:0008006" key="3">
    <source>
        <dbReference type="Google" id="ProtNLM"/>
    </source>
</evidence>
<protein>
    <recommendedName>
        <fullName evidence="3">DUF3303 domain-containing protein</fullName>
    </recommendedName>
</protein>
<dbReference type="InterPro" id="IPR021734">
    <property type="entry name" value="DUF3303"/>
</dbReference>
<gene>
    <name evidence="1" type="ORF">MESMT1_2228</name>
</gene>
<dbReference type="Proteomes" id="UP000265557">
    <property type="component" value="Chromosome"/>
</dbReference>
<dbReference type="EMBL" id="AP017646">
    <property type="protein sequence ID" value="BAW30158.1"/>
    <property type="molecule type" value="Genomic_DNA"/>
</dbReference>
<accession>A0A3G9CV48</accession>